<dbReference type="InterPro" id="IPR044925">
    <property type="entry name" value="His-Me_finger_sf"/>
</dbReference>
<dbReference type="InterPro" id="IPR022385">
    <property type="entry name" value="Rhs_assc_core"/>
</dbReference>
<keyword evidence="5" id="KW-0378">Hydrolase</keyword>
<dbReference type="OrthoDB" id="9816549at2"/>
<dbReference type="GO" id="GO:0005102">
    <property type="term" value="F:signaling receptor binding"/>
    <property type="evidence" value="ECO:0007669"/>
    <property type="project" value="InterPro"/>
</dbReference>
<dbReference type="AlphaFoldDB" id="A0A3A3GKK4"/>
<dbReference type="GO" id="GO:0004519">
    <property type="term" value="F:endonuclease activity"/>
    <property type="evidence" value="ECO:0007669"/>
    <property type="project" value="UniProtKB-KW"/>
</dbReference>
<evidence type="ECO:0000256" key="8">
    <source>
        <dbReference type="SAM" id="MobiDB-lite"/>
    </source>
</evidence>
<dbReference type="Gene3D" id="3.90.540.10">
    <property type="entry name" value="Colicin/pyocin, DNase domain"/>
    <property type="match status" value="1"/>
</dbReference>
<evidence type="ECO:0000256" key="5">
    <source>
        <dbReference type="ARBA" id="ARBA00022801"/>
    </source>
</evidence>
<evidence type="ECO:0000256" key="6">
    <source>
        <dbReference type="ARBA" id="ARBA00023022"/>
    </source>
</evidence>
<dbReference type="SUPFAM" id="SSF54060">
    <property type="entry name" value="His-Me finger endonucleases"/>
    <property type="match status" value="1"/>
</dbReference>
<dbReference type="InterPro" id="IPR050708">
    <property type="entry name" value="T6SS_VgrG/RHS"/>
</dbReference>
<evidence type="ECO:0000256" key="2">
    <source>
        <dbReference type="ARBA" id="ARBA00022529"/>
    </source>
</evidence>
<dbReference type="Gene3D" id="2.180.10.10">
    <property type="entry name" value="RHS repeat-associated core"/>
    <property type="match status" value="1"/>
</dbReference>
<keyword evidence="7" id="KW-0078">Bacteriocin</keyword>
<dbReference type="NCBIfam" id="TIGR03696">
    <property type="entry name" value="Rhs_assc_core"/>
    <property type="match status" value="1"/>
</dbReference>
<keyword evidence="3" id="KW-0540">Nuclease</keyword>
<dbReference type="PRINTS" id="PR01300">
    <property type="entry name" value="PYOCINKILLER"/>
</dbReference>
<organism evidence="9 10">
    <name type="scientific">Paenibacillus thiaminolyticus</name>
    <name type="common">Bacillus thiaminolyticus</name>
    <dbReference type="NCBI Taxonomy" id="49283"/>
    <lineage>
        <taxon>Bacteria</taxon>
        <taxon>Bacillati</taxon>
        <taxon>Bacillota</taxon>
        <taxon>Bacilli</taxon>
        <taxon>Bacillales</taxon>
        <taxon>Paenibacillaceae</taxon>
        <taxon>Paenibacillus</taxon>
    </lineage>
</organism>
<sequence>MEVVLWSIVGAVALPNLDIQLASHLRSFVTPPQSGAFFVILYGIKRNERESDHQQNVQDAFGHTLSATEGIPNRFRYAGEQFDPVTQQYYLRARFYNPVIARFTQEDEYRGDGLNLYVYVGNNPIRYVDPSGYSSQNVGCGGGGKKEGPYEESDSLKIQPPKSAANRRNSPGTITGGYKTKTILRGTDGNIDLIPKEVSDQLAGKSFRSFSDFQKNFWKAVSNTKYADEFVSYHIANKARMRNGNAPFADISQQLGQAAWPYNIHHRTPIGRGGAVYDLDNLLVIAQRTHAEILEVSYHGYNGFKRN</sequence>
<evidence type="ECO:0000313" key="9">
    <source>
        <dbReference type="EMBL" id="RJG25504.1"/>
    </source>
</evidence>
<keyword evidence="4" id="KW-0255">Endonuclease</keyword>
<evidence type="ECO:0000256" key="3">
    <source>
        <dbReference type="ARBA" id="ARBA00022722"/>
    </source>
</evidence>
<accession>A0A3A3GKK4</accession>
<evidence type="ECO:0000256" key="7">
    <source>
        <dbReference type="ARBA" id="ARBA00023048"/>
    </source>
</evidence>
<dbReference type="InterPro" id="IPR037146">
    <property type="entry name" value="Colicin/pyocin_DNase_dom_sf"/>
</dbReference>
<keyword evidence="6" id="KW-0044">Antibiotic</keyword>
<dbReference type="PANTHER" id="PTHR32305:SF15">
    <property type="entry name" value="PROTEIN RHSA-RELATED"/>
    <property type="match status" value="1"/>
</dbReference>
<dbReference type="EMBL" id="QYZD01000003">
    <property type="protein sequence ID" value="RJG25504.1"/>
    <property type="molecule type" value="Genomic_DNA"/>
</dbReference>
<protein>
    <submittedName>
        <fullName evidence="9">RHS repeat-associated core domain-containing protein</fullName>
    </submittedName>
</protein>
<dbReference type="GO" id="GO:0031640">
    <property type="term" value="P:killing of cells of another organism"/>
    <property type="evidence" value="ECO:0007669"/>
    <property type="project" value="UniProtKB-KW"/>
</dbReference>
<dbReference type="PANTHER" id="PTHR32305">
    <property type="match status" value="1"/>
</dbReference>
<proteinExistence type="inferred from homology"/>
<gene>
    <name evidence="9" type="ORF">DQX05_05230</name>
</gene>
<evidence type="ECO:0000313" key="10">
    <source>
        <dbReference type="Proteomes" id="UP000266177"/>
    </source>
</evidence>
<dbReference type="GO" id="GO:0016787">
    <property type="term" value="F:hydrolase activity"/>
    <property type="evidence" value="ECO:0007669"/>
    <property type="project" value="UniProtKB-KW"/>
</dbReference>
<evidence type="ECO:0000256" key="4">
    <source>
        <dbReference type="ARBA" id="ARBA00022759"/>
    </source>
</evidence>
<dbReference type="Proteomes" id="UP000266177">
    <property type="component" value="Unassembled WGS sequence"/>
</dbReference>
<comment type="similarity">
    <text evidence="1">Belongs to the colicin/pyosin nuclease family.</text>
</comment>
<comment type="caution">
    <text evidence="9">The sequence shown here is derived from an EMBL/GenBank/DDBJ whole genome shotgun (WGS) entry which is preliminary data.</text>
</comment>
<feature type="region of interest" description="Disordered" evidence="8">
    <location>
        <begin position="136"/>
        <end position="179"/>
    </location>
</feature>
<dbReference type="Pfam" id="PF21431">
    <property type="entry name" value="Col-Pyo_DNase"/>
    <property type="match status" value="1"/>
</dbReference>
<dbReference type="GO" id="GO:0019835">
    <property type="term" value="P:cytolysis"/>
    <property type="evidence" value="ECO:0007669"/>
    <property type="project" value="InterPro"/>
</dbReference>
<name>A0A3A3GKK4_PANTH</name>
<reference evidence="9 10" key="1">
    <citation type="submission" date="2018-09" db="EMBL/GenBank/DDBJ databases">
        <title>Paenibacillus SK2017-BO5.</title>
        <authorList>
            <person name="Piskunova J.V."/>
            <person name="Dubiley S.A."/>
            <person name="Severinov K.V."/>
        </authorList>
    </citation>
    <scope>NUCLEOTIDE SEQUENCE [LARGE SCALE GENOMIC DNA]</scope>
    <source>
        <strain evidence="9 10">BO5</strain>
    </source>
</reference>
<dbReference type="InterPro" id="IPR003060">
    <property type="entry name" value="Pyocin_killer"/>
</dbReference>
<keyword evidence="2" id="KW-0929">Antimicrobial</keyword>
<dbReference type="GO" id="GO:0042742">
    <property type="term" value="P:defense response to bacterium"/>
    <property type="evidence" value="ECO:0007669"/>
    <property type="project" value="UniProtKB-KW"/>
</dbReference>
<evidence type="ECO:0000256" key="1">
    <source>
        <dbReference type="ARBA" id="ARBA00006811"/>
    </source>
</evidence>